<feature type="region of interest" description="Disordered" evidence="1">
    <location>
        <begin position="196"/>
        <end position="215"/>
    </location>
</feature>
<feature type="compositionally biased region" description="Basic and acidic residues" evidence="1">
    <location>
        <begin position="196"/>
        <end position="210"/>
    </location>
</feature>
<gene>
    <name evidence="2" type="ORF">GCM10016455_02760</name>
</gene>
<proteinExistence type="predicted"/>
<dbReference type="RefSeq" id="WP_191284683.1">
    <property type="nucleotide sequence ID" value="NZ_BNCH01000001.1"/>
</dbReference>
<protein>
    <submittedName>
        <fullName evidence="2">NADH dehydrogenase</fullName>
    </submittedName>
</protein>
<comment type="caution">
    <text evidence="2">The sequence shown here is derived from an EMBL/GenBank/DDBJ whole genome shotgun (WGS) entry which is preliminary data.</text>
</comment>
<evidence type="ECO:0000313" key="3">
    <source>
        <dbReference type="Proteomes" id="UP000609802"/>
    </source>
</evidence>
<dbReference type="EMBL" id="BNCH01000001">
    <property type="protein sequence ID" value="GHE86579.1"/>
    <property type="molecule type" value="Genomic_DNA"/>
</dbReference>
<evidence type="ECO:0000256" key="1">
    <source>
        <dbReference type="SAM" id="MobiDB-lite"/>
    </source>
</evidence>
<sequence>MVEICQSALPIRPWEDARLTRLPGLQPIASGEWLVQDDAYAAQMAHRIALIHSKRDTVHKLSEAARPAAVELLDTVLDALAVSQGFEISGGGVTCPDGRKVVIDRDAPLLTCGRLVQEDLVLMQKQGDEHVLTGAILCFPASWSLEEKFMKPLVRIHKPVTDYTPDIAKRVQRLFDGIQVGRPMWRANCLTYDDPELHQPRREDDRREMAPDGPTWTRVERQGMRRLPVTGAVVFSIHTYVVRNEA</sequence>
<dbReference type="InterPro" id="IPR021848">
    <property type="entry name" value="HODM_asu-like"/>
</dbReference>
<dbReference type="Pfam" id="PF11927">
    <property type="entry name" value="HODM_asu-like"/>
    <property type="match status" value="1"/>
</dbReference>
<evidence type="ECO:0000313" key="2">
    <source>
        <dbReference type="EMBL" id="GHE86579.1"/>
    </source>
</evidence>
<accession>A0ABQ3IMS7</accession>
<name>A0ABQ3IMS7_9RHOB</name>
<keyword evidence="3" id="KW-1185">Reference proteome</keyword>
<organism evidence="2 3">
    <name type="scientific">Aliiroseovarius zhejiangensis</name>
    <dbReference type="NCBI Taxonomy" id="1632025"/>
    <lineage>
        <taxon>Bacteria</taxon>
        <taxon>Pseudomonadati</taxon>
        <taxon>Pseudomonadota</taxon>
        <taxon>Alphaproteobacteria</taxon>
        <taxon>Rhodobacterales</taxon>
        <taxon>Paracoccaceae</taxon>
        <taxon>Aliiroseovarius</taxon>
    </lineage>
</organism>
<reference evidence="3" key="1">
    <citation type="journal article" date="2019" name="Int. J. Syst. Evol. Microbiol.">
        <title>The Global Catalogue of Microorganisms (GCM) 10K type strain sequencing project: providing services to taxonomists for standard genome sequencing and annotation.</title>
        <authorList>
            <consortium name="The Broad Institute Genomics Platform"/>
            <consortium name="The Broad Institute Genome Sequencing Center for Infectious Disease"/>
            <person name="Wu L."/>
            <person name="Ma J."/>
        </authorList>
    </citation>
    <scope>NUCLEOTIDE SEQUENCE [LARGE SCALE GENOMIC DNA]</scope>
    <source>
        <strain evidence="3">KCTC 42443</strain>
    </source>
</reference>
<dbReference type="Proteomes" id="UP000609802">
    <property type="component" value="Unassembled WGS sequence"/>
</dbReference>